<evidence type="ECO:0000259" key="6">
    <source>
        <dbReference type="PROSITE" id="PS50405"/>
    </source>
</evidence>
<dbReference type="EMBL" id="CAJOBB010001861">
    <property type="protein sequence ID" value="CAF3912381.1"/>
    <property type="molecule type" value="Genomic_DNA"/>
</dbReference>
<feature type="domain" description="GST C-terminal" evidence="6">
    <location>
        <begin position="81"/>
        <end position="205"/>
    </location>
</feature>
<dbReference type="Proteomes" id="UP000663860">
    <property type="component" value="Unassembled WGS sequence"/>
</dbReference>
<dbReference type="Pfam" id="PF02798">
    <property type="entry name" value="GST_N"/>
    <property type="match status" value="1"/>
</dbReference>
<dbReference type="EMBL" id="CAJNOE010000146">
    <property type="protein sequence ID" value="CAF0976761.1"/>
    <property type="molecule type" value="Genomic_DNA"/>
</dbReference>
<dbReference type="SUPFAM" id="SSF52833">
    <property type="entry name" value="Thioredoxin-like"/>
    <property type="match status" value="1"/>
</dbReference>
<sequence>MATYKLHYFNARGRAEVLRLLFAAAGQRFEDARFEQNTWPSYKSQTPLGQVPVLEVNGTKLVQSQTIARFLARQFLLGGRDGFELAKVEAVVDTINDFVSVLSPIRREQDEKKKKEQLQKFLNDDLPKHLQNLEILVRLYGNGGQYFIGNNLTLADLTFYDAGETLLQLDPNCLNNHPWLKQNRLLVASQPRIAEYLRNRPKTAF</sequence>
<reference evidence="7" key="1">
    <citation type="submission" date="2021-02" db="EMBL/GenBank/DDBJ databases">
        <authorList>
            <person name="Nowell W R."/>
        </authorList>
    </citation>
    <scope>NUCLEOTIDE SEQUENCE</scope>
</reference>
<dbReference type="PROSITE" id="PS50405">
    <property type="entry name" value="GST_CTER"/>
    <property type="match status" value="1"/>
</dbReference>
<evidence type="ECO:0000313" key="8">
    <source>
        <dbReference type="EMBL" id="CAF3912381.1"/>
    </source>
</evidence>
<dbReference type="InterPro" id="IPR010987">
    <property type="entry name" value="Glutathione-S-Trfase_C-like"/>
</dbReference>
<organism evidence="7 9">
    <name type="scientific">Adineta steineri</name>
    <dbReference type="NCBI Taxonomy" id="433720"/>
    <lineage>
        <taxon>Eukaryota</taxon>
        <taxon>Metazoa</taxon>
        <taxon>Spiralia</taxon>
        <taxon>Gnathifera</taxon>
        <taxon>Rotifera</taxon>
        <taxon>Eurotatoria</taxon>
        <taxon>Bdelloidea</taxon>
        <taxon>Adinetida</taxon>
        <taxon>Adinetidae</taxon>
        <taxon>Adineta</taxon>
    </lineage>
</organism>
<evidence type="ECO:0000313" key="9">
    <source>
        <dbReference type="Proteomes" id="UP000663860"/>
    </source>
</evidence>
<proteinExistence type="predicted"/>
<dbReference type="Pfam" id="PF14497">
    <property type="entry name" value="GST_C_3"/>
    <property type="match status" value="1"/>
</dbReference>
<dbReference type="FunFam" id="1.20.1050.10:FF:000030">
    <property type="entry name" value="Glutathione S-transferase S1"/>
    <property type="match status" value="1"/>
</dbReference>
<dbReference type="FunFam" id="3.40.30.10:FF:000035">
    <property type="entry name" value="hematopoietic prostaglandin D synthase"/>
    <property type="match status" value="1"/>
</dbReference>
<evidence type="ECO:0000256" key="4">
    <source>
        <dbReference type="ARBA" id="ARBA00049616"/>
    </source>
</evidence>
<dbReference type="InterPro" id="IPR036249">
    <property type="entry name" value="Thioredoxin-like_sf"/>
</dbReference>
<dbReference type="InterPro" id="IPR050213">
    <property type="entry name" value="GST_superfamily"/>
</dbReference>
<name>A0A814F1B5_9BILA</name>
<feature type="domain" description="GST N-terminal" evidence="5">
    <location>
        <begin position="2"/>
        <end position="79"/>
    </location>
</feature>
<dbReference type="Proteomes" id="UP000663868">
    <property type="component" value="Unassembled WGS sequence"/>
</dbReference>
<dbReference type="CDD" id="cd03039">
    <property type="entry name" value="GST_N_Sigma_like"/>
    <property type="match status" value="1"/>
</dbReference>
<protein>
    <recommendedName>
        <fullName evidence="1">glutathione transferase</fullName>
        <ecNumber evidence="1">2.5.1.18</ecNumber>
    </recommendedName>
</protein>
<dbReference type="InterPro" id="IPR040079">
    <property type="entry name" value="Glutathione_S-Trfase"/>
</dbReference>
<dbReference type="SFLD" id="SFLDG00363">
    <property type="entry name" value="AMPS_(cytGST):_Alpha-__Mu-__Pi"/>
    <property type="match status" value="1"/>
</dbReference>
<dbReference type="GO" id="GO:0004364">
    <property type="term" value="F:glutathione transferase activity"/>
    <property type="evidence" value="ECO:0007669"/>
    <property type="project" value="UniProtKB-EC"/>
</dbReference>
<evidence type="ECO:0000313" key="7">
    <source>
        <dbReference type="EMBL" id="CAF0976761.1"/>
    </source>
</evidence>
<dbReference type="PANTHER" id="PTHR11571:SF224">
    <property type="entry name" value="HEMATOPOIETIC PROSTAGLANDIN D SYNTHASE"/>
    <property type="match status" value="1"/>
</dbReference>
<accession>A0A814F1B5</accession>
<dbReference type="GO" id="GO:0006749">
    <property type="term" value="P:glutathione metabolic process"/>
    <property type="evidence" value="ECO:0007669"/>
    <property type="project" value="TreeGrafter"/>
</dbReference>
<comment type="function">
    <text evidence="4">S-crystallins are structural components of squids and octopi eye lens. Contains relatively little if any GST activity.</text>
</comment>
<dbReference type="Gene3D" id="3.40.30.10">
    <property type="entry name" value="Glutaredoxin"/>
    <property type="match status" value="1"/>
</dbReference>
<evidence type="ECO:0000256" key="3">
    <source>
        <dbReference type="ARBA" id="ARBA00047960"/>
    </source>
</evidence>
<dbReference type="Gene3D" id="1.20.1050.10">
    <property type="match status" value="1"/>
</dbReference>
<dbReference type="SUPFAM" id="SSF47616">
    <property type="entry name" value="GST C-terminal domain-like"/>
    <property type="match status" value="1"/>
</dbReference>
<dbReference type="AlphaFoldDB" id="A0A814F1B5"/>
<dbReference type="CDD" id="cd03192">
    <property type="entry name" value="GST_C_Sigma_like"/>
    <property type="match status" value="1"/>
</dbReference>
<dbReference type="SFLD" id="SFLDG01205">
    <property type="entry name" value="AMPS.1"/>
    <property type="match status" value="1"/>
</dbReference>
<gene>
    <name evidence="7" type="ORF">IZO911_LOCUS16348</name>
    <name evidence="8" type="ORF">KXQ929_LOCUS23427</name>
</gene>
<evidence type="ECO:0000256" key="1">
    <source>
        <dbReference type="ARBA" id="ARBA00012452"/>
    </source>
</evidence>
<dbReference type="InterPro" id="IPR004046">
    <property type="entry name" value="GST_C"/>
</dbReference>
<comment type="catalytic activity">
    <reaction evidence="3">
        <text>RX + glutathione = an S-substituted glutathione + a halide anion + H(+)</text>
        <dbReference type="Rhea" id="RHEA:16437"/>
        <dbReference type="ChEBI" id="CHEBI:15378"/>
        <dbReference type="ChEBI" id="CHEBI:16042"/>
        <dbReference type="ChEBI" id="CHEBI:17792"/>
        <dbReference type="ChEBI" id="CHEBI:57925"/>
        <dbReference type="ChEBI" id="CHEBI:90779"/>
        <dbReference type="EC" id="2.5.1.18"/>
    </reaction>
</comment>
<dbReference type="PROSITE" id="PS50404">
    <property type="entry name" value="GST_NTER"/>
    <property type="match status" value="1"/>
</dbReference>
<dbReference type="PANTHER" id="PTHR11571">
    <property type="entry name" value="GLUTATHIONE S-TRANSFERASE"/>
    <property type="match status" value="1"/>
</dbReference>
<evidence type="ECO:0000259" key="5">
    <source>
        <dbReference type="PROSITE" id="PS50404"/>
    </source>
</evidence>
<comment type="caution">
    <text evidence="7">The sequence shown here is derived from an EMBL/GenBank/DDBJ whole genome shotgun (WGS) entry which is preliminary data.</text>
</comment>
<dbReference type="SFLD" id="SFLDS00019">
    <property type="entry name" value="Glutathione_Transferase_(cytos"/>
    <property type="match status" value="1"/>
</dbReference>
<keyword evidence="2" id="KW-0808">Transferase</keyword>
<dbReference type="EC" id="2.5.1.18" evidence="1"/>
<dbReference type="InterPro" id="IPR036282">
    <property type="entry name" value="Glutathione-S-Trfase_C_sf"/>
</dbReference>
<evidence type="ECO:0000256" key="2">
    <source>
        <dbReference type="ARBA" id="ARBA00022679"/>
    </source>
</evidence>
<dbReference type="InterPro" id="IPR004045">
    <property type="entry name" value="Glutathione_S-Trfase_N"/>
</dbReference>